<gene>
    <name evidence="1" type="ORF">H9625_02660</name>
</gene>
<sequence length="182" mass="20692">MELTLNLNSRLQPMHRHDLEDALQEILEKEKLGEVMGGGTLQNPQTGEIISCDIEIHLNDDKQDSINRLVELVNKIGIPKGSALLCMTPEFKIEVGTLEGLAYYSNGTELPDEVYESCDINHVMEQMESAMESIGSFYSYWEGNEWTALYFYGISFAEMKQKIEPFIASYPLCQKCRIEQIA</sequence>
<protein>
    <submittedName>
        <fullName evidence="1">Uncharacterized protein</fullName>
    </submittedName>
</protein>
<accession>A0ABR8Y580</accession>
<dbReference type="EMBL" id="JACSPP010000005">
    <property type="protein sequence ID" value="MBD8039363.1"/>
    <property type="molecule type" value="Genomic_DNA"/>
</dbReference>
<organism evidence="1 2">
    <name type="scientific">Phocaeicola intestinalis</name>
    <dbReference type="NCBI Taxonomy" id="2762212"/>
    <lineage>
        <taxon>Bacteria</taxon>
        <taxon>Pseudomonadati</taxon>
        <taxon>Bacteroidota</taxon>
        <taxon>Bacteroidia</taxon>
        <taxon>Bacteroidales</taxon>
        <taxon>Bacteroidaceae</taxon>
        <taxon>Phocaeicola</taxon>
    </lineage>
</organism>
<reference evidence="1 2" key="1">
    <citation type="submission" date="2020-08" db="EMBL/GenBank/DDBJ databases">
        <title>A Genomic Blueprint of the Chicken Gut Microbiome.</title>
        <authorList>
            <person name="Gilroy R."/>
            <person name="Ravi A."/>
            <person name="Getino M."/>
            <person name="Pursley I."/>
            <person name="Horton D.L."/>
            <person name="Alikhan N.-F."/>
            <person name="Baker D."/>
            <person name="Gharbi K."/>
            <person name="Hall N."/>
            <person name="Watson M."/>
            <person name="Adriaenssens E.M."/>
            <person name="Foster-Nyarko E."/>
            <person name="Jarju S."/>
            <person name="Secka A."/>
            <person name="Antonio M."/>
            <person name="Oren A."/>
            <person name="Chaudhuri R."/>
            <person name="La Ragione R.M."/>
            <person name="Hildebrand F."/>
            <person name="Pallen M.J."/>
        </authorList>
    </citation>
    <scope>NUCLEOTIDE SEQUENCE [LARGE SCALE GENOMIC DNA]</scope>
    <source>
        <strain evidence="1 2">Sa1CVN1</strain>
    </source>
</reference>
<evidence type="ECO:0000313" key="2">
    <source>
        <dbReference type="Proteomes" id="UP000620874"/>
    </source>
</evidence>
<comment type="caution">
    <text evidence="1">The sequence shown here is derived from an EMBL/GenBank/DDBJ whole genome shotgun (WGS) entry which is preliminary data.</text>
</comment>
<proteinExistence type="predicted"/>
<keyword evidence="2" id="KW-1185">Reference proteome</keyword>
<dbReference type="Proteomes" id="UP000620874">
    <property type="component" value="Unassembled WGS sequence"/>
</dbReference>
<dbReference type="RefSeq" id="WP_191762928.1">
    <property type="nucleotide sequence ID" value="NZ_JACSPP010000005.1"/>
</dbReference>
<name>A0ABR8Y580_9BACT</name>
<evidence type="ECO:0000313" key="1">
    <source>
        <dbReference type="EMBL" id="MBD8039363.1"/>
    </source>
</evidence>